<accession>A0ACC0B678</accession>
<evidence type="ECO:0000313" key="1">
    <source>
        <dbReference type="EMBL" id="KAI5668161.1"/>
    </source>
</evidence>
<keyword evidence="2" id="KW-1185">Reference proteome</keyword>
<sequence>MISTRKLVRLARKWQKKAAIGRKRISYENTSTSACSFSSPMAEKGHVVVYTDDQKRYSFPISYLNNYIFKELLRMAEEEFGLPKDGPITIPCEAAFMDYLVSLIQKRATTEIEKALLMSISSCRCSSSSYTESSQHPPLYCF</sequence>
<name>A0ACC0B678_CATRO</name>
<dbReference type="EMBL" id="CM044704">
    <property type="protein sequence ID" value="KAI5668161.1"/>
    <property type="molecule type" value="Genomic_DNA"/>
</dbReference>
<gene>
    <name evidence="1" type="ORF">M9H77_18014</name>
</gene>
<dbReference type="Proteomes" id="UP001060085">
    <property type="component" value="Linkage Group LG04"/>
</dbReference>
<proteinExistence type="predicted"/>
<reference evidence="2" key="1">
    <citation type="journal article" date="2023" name="Nat. Plants">
        <title>Single-cell RNA sequencing provides a high-resolution roadmap for understanding the multicellular compartmentation of specialized metabolism.</title>
        <authorList>
            <person name="Sun S."/>
            <person name="Shen X."/>
            <person name="Li Y."/>
            <person name="Li Y."/>
            <person name="Wang S."/>
            <person name="Li R."/>
            <person name="Zhang H."/>
            <person name="Shen G."/>
            <person name="Guo B."/>
            <person name="Wei J."/>
            <person name="Xu J."/>
            <person name="St-Pierre B."/>
            <person name="Chen S."/>
            <person name="Sun C."/>
        </authorList>
    </citation>
    <scope>NUCLEOTIDE SEQUENCE [LARGE SCALE GENOMIC DNA]</scope>
</reference>
<organism evidence="1 2">
    <name type="scientific">Catharanthus roseus</name>
    <name type="common">Madagascar periwinkle</name>
    <name type="synonym">Vinca rosea</name>
    <dbReference type="NCBI Taxonomy" id="4058"/>
    <lineage>
        <taxon>Eukaryota</taxon>
        <taxon>Viridiplantae</taxon>
        <taxon>Streptophyta</taxon>
        <taxon>Embryophyta</taxon>
        <taxon>Tracheophyta</taxon>
        <taxon>Spermatophyta</taxon>
        <taxon>Magnoliopsida</taxon>
        <taxon>eudicotyledons</taxon>
        <taxon>Gunneridae</taxon>
        <taxon>Pentapetalae</taxon>
        <taxon>asterids</taxon>
        <taxon>lamiids</taxon>
        <taxon>Gentianales</taxon>
        <taxon>Apocynaceae</taxon>
        <taxon>Rauvolfioideae</taxon>
        <taxon>Vinceae</taxon>
        <taxon>Catharanthinae</taxon>
        <taxon>Catharanthus</taxon>
    </lineage>
</organism>
<comment type="caution">
    <text evidence="1">The sequence shown here is derived from an EMBL/GenBank/DDBJ whole genome shotgun (WGS) entry which is preliminary data.</text>
</comment>
<protein>
    <submittedName>
        <fullName evidence="1">Uncharacterized protein</fullName>
    </submittedName>
</protein>
<evidence type="ECO:0000313" key="2">
    <source>
        <dbReference type="Proteomes" id="UP001060085"/>
    </source>
</evidence>